<dbReference type="OrthoDB" id="6497231at2"/>
<evidence type="ECO:0000313" key="3">
    <source>
        <dbReference type="EMBL" id="OMQ20350.1"/>
    </source>
</evidence>
<keyword evidence="4" id="KW-1185">Reference proteome</keyword>
<dbReference type="Gene3D" id="3.40.1000.10">
    <property type="entry name" value="Mog1/PsbP, alpha/beta/alpha sandwich"/>
    <property type="match status" value="1"/>
</dbReference>
<evidence type="ECO:0000313" key="4">
    <source>
        <dbReference type="Proteomes" id="UP000216021"/>
    </source>
</evidence>
<reference evidence="3 4" key="1">
    <citation type="submission" date="2016-11" db="EMBL/GenBank/DDBJ databases">
        <title>Rahnella oryzae sp. nov., isolated from rice root.</title>
        <authorList>
            <person name="Zhang X.-X."/>
            <person name="Zhang J."/>
        </authorList>
    </citation>
    <scope>NUCLEOTIDE SEQUENCE [LARGE SCALE GENOMIC DNA]</scope>
    <source>
        <strain evidence="3 4">J11-6</strain>
    </source>
</reference>
<dbReference type="Pfam" id="PF08786">
    <property type="entry name" value="DcrB"/>
    <property type="match status" value="1"/>
</dbReference>
<accession>A0A1S8CF49</accession>
<protein>
    <submittedName>
        <fullName evidence="3">DUF1795 domain-containing protein</fullName>
    </submittedName>
</protein>
<name>A0A1S8CF49_9GAMM</name>
<sequence length="217" mass="23743">MLKMIVRLIVFAALLTGLVACDNQDTKKPEVPKPQPKPVVTQPAPPAPPPAAEAKPAPPPGLSVSLQKGKITFELPAGFSDQTKLSGIVNDDKSIIQLFLDGKARQRTVTSEVIPPASMKLNTSDAMLKELTQSMMTELGDRYQNIKRTKEQNFTVGKQKFHRLDTEQTVNGQKVVSTIVLTVFNKRVVTLQMLSPGKTPEAHQALVQRIIDTLAVK</sequence>
<organism evidence="3 4">
    <name type="scientific">Serratia oryzae</name>
    <dbReference type="NCBI Taxonomy" id="2034155"/>
    <lineage>
        <taxon>Bacteria</taxon>
        <taxon>Pseudomonadati</taxon>
        <taxon>Pseudomonadota</taxon>
        <taxon>Gammaproteobacteria</taxon>
        <taxon>Enterobacterales</taxon>
        <taxon>Yersiniaceae</taxon>
        <taxon>Serratia</taxon>
    </lineage>
</organism>
<dbReference type="STRING" id="2034155.BMI79_18895"/>
<dbReference type="InterPro" id="IPR014894">
    <property type="entry name" value="DcrB/EagT6"/>
</dbReference>
<dbReference type="Proteomes" id="UP000216021">
    <property type="component" value="Unassembled WGS sequence"/>
</dbReference>
<dbReference type="AlphaFoldDB" id="A0A1S8CF49"/>
<evidence type="ECO:0000256" key="2">
    <source>
        <dbReference type="SAM" id="SignalP"/>
    </source>
</evidence>
<evidence type="ECO:0000256" key="1">
    <source>
        <dbReference type="SAM" id="MobiDB-lite"/>
    </source>
</evidence>
<feature type="region of interest" description="Disordered" evidence="1">
    <location>
        <begin position="25"/>
        <end position="61"/>
    </location>
</feature>
<dbReference type="EMBL" id="MOXD01000013">
    <property type="protein sequence ID" value="OMQ20350.1"/>
    <property type="molecule type" value="Genomic_DNA"/>
</dbReference>
<proteinExistence type="predicted"/>
<dbReference type="RefSeq" id="WP_076943897.1">
    <property type="nucleotide sequence ID" value="NZ_MOXD01000013.1"/>
</dbReference>
<dbReference type="PROSITE" id="PS51257">
    <property type="entry name" value="PROKAR_LIPOPROTEIN"/>
    <property type="match status" value="1"/>
</dbReference>
<feature type="compositionally biased region" description="Pro residues" evidence="1">
    <location>
        <begin position="32"/>
        <end position="61"/>
    </location>
</feature>
<feature type="signal peptide" evidence="2">
    <location>
        <begin position="1"/>
        <end position="22"/>
    </location>
</feature>
<keyword evidence="2" id="KW-0732">Signal</keyword>
<comment type="caution">
    <text evidence="3">The sequence shown here is derived from an EMBL/GenBank/DDBJ whole genome shotgun (WGS) entry which is preliminary data.</text>
</comment>
<gene>
    <name evidence="3" type="ORF">BMI79_18895</name>
</gene>
<feature type="chain" id="PRO_5013091522" evidence="2">
    <location>
        <begin position="23"/>
        <end position="217"/>
    </location>
</feature>